<proteinExistence type="predicted"/>
<name>A0A7X9FT54_9DELT</name>
<reference evidence="1 2" key="1">
    <citation type="journal article" date="2020" name="Biotechnol. Biofuels">
        <title>New insights from the biogas microbiome by comprehensive genome-resolved metagenomics of nearly 1600 species originating from multiple anaerobic digesters.</title>
        <authorList>
            <person name="Campanaro S."/>
            <person name="Treu L."/>
            <person name="Rodriguez-R L.M."/>
            <person name="Kovalovszki A."/>
            <person name="Ziels R.M."/>
            <person name="Maus I."/>
            <person name="Zhu X."/>
            <person name="Kougias P.G."/>
            <person name="Basile A."/>
            <person name="Luo G."/>
            <person name="Schluter A."/>
            <person name="Konstantinidis K.T."/>
            <person name="Angelidaki I."/>
        </authorList>
    </citation>
    <scope>NUCLEOTIDE SEQUENCE [LARGE SCALE GENOMIC DNA]</scope>
    <source>
        <strain evidence="1">AS27yjCOA_65</strain>
    </source>
</reference>
<sequence length="74" mass="8141">MEEVRKSIYEDALVIRDGSIIVADLRPCYSCTPPWCVVDYSCKMQKPRLTKAACGGNCTNPTVVPAYPTAIPAY</sequence>
<dbReference type="Proteomes" id="UP000524246">
    <property type="component" value="Unassembled WGS sequence"/>
</dbReference>
<dbReference type="AlphaFoldDB" id="A0A7X9FT54"/>
<comment type="caution">
    <text evidence="1">The sequence shown here is derived from an EMBL/GenBank/DDBJ whole genome shotgun (WGS) entry which is preliminary data.</text>
</comment>
<gene>
    <name evidence="1" type="ORF">GYA55_11605</name>
</gene>
<protein>
    <submittedName>
        <fullName evidence="1">Uncharacterized protein</fullName>
    </submittedName>
</protein>
<accession>A0A7X9FT54</accession>
<organism evidence="1 2">
    <name type="scientific">SAR324 cluster bacterium</name>
    <dbReference type="NCBI Taxonomy" id="2024889"/>
    <lineage>
        <taxon>Bacteria</taxon>
        <taxon>Deltaproteobacteria</taxon>
        <taxon>SAR324 cluster</taxon>
    </lineage>
</organism>
<dbReference type="EMBL" id="JAAZON010000528">
    <property type="protein sequence ID" value="NMC63799.1"/>
    <property type="molecule type" value="Genomic_DNA"/>
</dbReference>
<evidence type="ECO:0000313" key="1">
    <source>
        <dbReference type="EMBL" id="NMC63799.1"/>
    </source>
</evidence>
<evidence type="ECO:0000313" key="2">
    <source>
        <dbReference type="Proteomes" id="UP000524246"/>
    </source>
</evidence>